<proteinExistence type="predicted"/>
<dbReference type="CDD" id="cd04194">
    <property type="entry name" value="GT8_A4GalT_like"/>
    <property type="match status" value="1"/>
</dbReference>
<dbReference type="Gene3D" id="3.90.550.10">
    <property type="entry name" value="Spore Coat Polysaccharide Biosynthesis Protein SpsA, Chain A"/>
    <property type="match status" value="1"/>
</dbReference>
<keyword evidence="3" id="KW-0479">Metal-binding</keyword>
<accession>B7KM20</accession>
<evidence type="ECO:0000256" key="3">
    <source>
        <dbReference type="ARBA" id="ARBA00022723"/>
    </source>
</evidence>
<sequence length="347" mass="39736">MQGSDQNLENEPITIVSGADDKFALGLAVTLYSALANLDTKRKIDIYIVDGGINSKNRDKLTQILNSDLMPVSIKWVKPDLTVLEGVKLFGSLNVTTYFRLLLPELLPTQVERVIYLDSDLVVEGNLANLWEQELGNCPAVAVQDYVFPYVCNGLKTYQQLGLASNTPYCNAGVMLINIKQWRIEALNRKILEYIRKFYDLVYLADQDGINALIANRFKLLDLKWNVQIFGVYNGKIDLLCKPKELIRDAFILHFTTPIKPWHPYYRQAGGSRFTHYLRKSKWFNDLEYLKWFANVRLPQIVLYSAAQIKRECLKKSIMSRRTKTKSIIAQDNSSKKYDTESSANMG</sequence>
<dbReference type="PANTHER" id="PTHR13778:SF47">
    <property type="entry name" value="LIPOPOLYSACCHARIDE 1,3-GALACTOSYLTRANSFERASE"/>
    <property type="match status" value="1"/>
</dbReference>
<evidence type="ECO:0000256" key="2">
    <source>
        <dbReference type="ARBA" id="ARBA00022679"/>
    </source>
</evidence>
<keyword evidence="2 4" id="KW-0808">Transferase</keyword>
<evidence type="ECO:0000313" key="4">
    <source>
        <dbReference type="EMBL" id="ACK73842.1"/>
    </source>
</evidence>
<dbReference type="EMBL" id="CP001292">
    <property type="protein sequence ID" value="ACK73842.1"/>
    <property type="molecule type" value="Genomic_DNA"/>
</dbReference>
<dbReference type="Pfam" id="PF01501">
    <property type="entry name" value="Glyco_transf_8"/>
    <property type="match status" value="1"/>
</dbReference>
<dbReference type="RefSeq" id="WP_012599743.1">
    <property type="nucleotide sequence ID" value="NC_011738.1"/>
</dbReference>
<dbReference type="Proteomes" id="UP000002384">
    <property type="component" value="Plasmid pP742401"/>
</dbReference>
<dbReference type="InterPro" id="IPR050748">
    <property type="entry name" value="Glycosyltrans_8_dom-fam"/>
</dbReference>
<dbReference type="AlphaFoldDB" id="B7KM20"/>
<dbReference type="PANTHER" id="PTHR13778">
    <property type="entry name" value="GLYCOSYLTRANSFERASE 8 DOMAIN-CONTAINING PROTEIN"/>
    <property type="match status" value="1"/>
</dbReference>
<gene>
    <name evidence="4" type="ordered locus">PCC7424_5779</name>
</gene>
<dbReference type="CAZy" id="GT8">
    <property type="family name" value="Glycosyltransferase Family 8"/>
</dbReference>
<organism evidence="4 5">
    <name type="scientific">Gloeothece citriformis (strain PCC 7424)</name>
    <name type="common">Cyanothece sp. (strain PCC 7424)</name>
    <dbReference type="NCBI Taxonomy" id="65393"/>
    <lineage>
        <taxon>Bacteria</taxon>
        <taxon>Bacillati</taxon>
        <taxon>Cyanobacteriota</taxon>
        <taxon>Cyanophyceae</taxon>
        <taxon>Oscillatoriophycideae</taxon>
        <taxon>Chroococcales</taxon>
        <taxon>Aphanothecaceae</taxon>
        <taxon>Gloeothece</taxon>
        <taxon>Gloeothece citriformis</taxon>
    </lineage>
</organism>
<dbReference type="GO" id="GO:0046872">
    <property type="term" value="F:metal ion binding"/>
    <property type="evidence" value="ECO:0007669"/>
    <property type="project" value="UniProtKB-KW"/>
</dbReference>
<protein>
    <submittedName>
        <fullName evidence="4">Glycosyl transferase family 8</fullName>
    </submittedName>
</protein>
<dbReference type="HOGENOM" id="CLU_050833_0_2_3"/>
<dbReference type="KEGG" id="cyc:PCC7424_5779"/>
<keyword evidence="5" id="KW-1185">Reference proteome</keyword>
<evidence type="ECO:0000256" key="1">
    <source>
        <dbReference type="ARBA" id="ARBA00022676"/>
    </source>
</evidence>
<keyword evidence="1" id="KW-0328">Glycosyltransferase</keyword>
<name>B7KM20_GLOC7</name>
<keyword evidence="4" id="KW-0614">Plasmid</keyword>
<dbReference type="SUPFAM" id="SSF53448">
    <property type="entry name" value="Nucleotide-diphospho-sugar transferases"/>
    <property type="match status" value="1"/>
</dbReference>
<reference evidence="5" key="1">
    <citation type="journal article" date="2011" name="MBio">
        <title>Novel metabolic attributes of the genus Cyanothece, comprising a group of unicellular nitrogen-fixing Cyanobacteria.</title>
        <authorList>
            <person name="Bandyopadhyay A."/>
            <person name="Elvitigala T."/>
            <person name="Welsh E."/>
            <person name="Stockel J."/>
            <person name="Liberton M."/>
            <person name="Min H."/>
            <person name="Sherman L.A."/>
            <person name="Pakrasi H.B."/>
        </authorList>
    </citation>
    <scope>NUCLEOTIDE SEQUENCE [LARGE SCALE GENOMIC DNA]</scope>
    <source>
        <strain evidence="5">PCC 7424</strain>
        <plasmid evidence="5">pP742401</plasmid>
    </source>
</reference>
<dbReference type="InterPro" id="IPR029044">
    <property type="entry name" value="Nucleotide-diphossugar_trans"/>
</dbReference>
<geneLocation type="plasmid" evidence="4 5">
    <name>pP742401</name>
</geneLocation>
<dbReference type="InterPro" id="IPR002495">
    <property type="entry name" value="Glyco_trans_8"/>
</dbReference>
<dbReference type="OrthoDB" id="5672604at2"/>
<dbReference type="GO" id="GO:0016757">
    <property type="term" value="F:glycosyltransferase activity"/>
    <property type="evidence" value="ECO:0007669"/>
    <property type="project" value="UniProtKB-KW"/>
</dbReference>
<evidence type="ECO:0000313" key="5">
    <source>
        <dbReference type="Proteomes" id="UP000002384"/>
    </source>
</evidence>
<dbReference type="eggNOG" id="COG1442">
    <property type="taxonomic scope" value="Bacteria"/>
</dbReference>